<dbReference type="InterPro" id="IPR008271">
    <property type="entry name" value="Ser/Thr_kinase_AS"/>
</dbReference>
<dbReference type="SMART" id="SM00220">
    <property type="entry name" value="S_TKc"/>
    <property type="match status" value="1"/>
</dbReference>
<evidence type="ECO:0000256" key="2">
    <source>
        <dbReference type="ARBA" id="ARBA00004496"/>
    </source>
</evidence>
<feature type="compositionally biased region" description="Low complexity" evidence="15">
    <location>
        <begin position="966"/>
        <end position="993"/>
    </location>
</feature>
<feature type="region of interest" description="Disordered" evidence="15">
    <location>
        <begin position="1096"/>
        <end position="1338"/>
    </location>
</feature>
<name>A0ABM4LQG4_EQUPR</name>
<dbReference type="GeneID" id="103561551"/>
<feature type="region of interest" description="Disordered" evidence="15">
    <location>
        <begin position="193"/>
        <end position="219"/>
    </location>
</feature>
<comment type="catalytic activity">
    <reaction evidence="13">
        <text>L-threonyl-[protein] + ATP = O-phospho-L-threonyl-[protein] + ADP + H(+)</text>
        <dbReference type="Rhea" id="RHEA:46608"/>
        <dbReference type="Rhea" id="RHEA-COMP:11060"/>
        <dbReference type="Rhea" id="RHEA-COMP:11605"/>
        <dbReference type="ChEBI" id="CHEBI:15378"/>
        <dbReference type="ChEBI" id="CHEBI:30013"/>
        <dbReference type="ChEBI" id="CHEBI:30616"/>
        <dbReference type="ChEBI" id="CHEBI:61977"/>
        <dbReference type="ChEBI" id="CHEBI:456216"/>
        <dbReference type="EC" id="2.7.11.1"/>
    </reaction>
</comment>
<evidence type="ECO:0000256" key="1">
    <source>
        <dbReference type="ARBA" id="ARBA00001946"/>
    </source>
</evidence>
<feature type="domain" description="PDZ" evidence="17">
    <location>
        <begin position="1001"/>
        <end position="1089"/>
    </location>
</feature>
<dbReference type="Pfam" id="PF00069">
    <property type="entry name" value="Pkinase"/>
    <property type="match status" value="1"/>
</dbReference>
<accession>A0ABM4LQG4</accession>
<feature type="compositionally biased region" description="Polar residues" evidence="15">
    <location>
        <begin position="109"/>
        <end position="118"/>
    </location>
</feature>
<feature type="compositionally biased region" description="Low complexity" evidence="15">
    <location>
        <begin position="812"/>
        <end position="825"/>
    </location>
</feature>
<evidence type="ECO:0000313" key="20">
    <source>
        <dbReference type="RefSeq" id="XP_070442685.1"/>
    </source>
</evidence>
<dbReference type="Gene3D" id="2.30.42.10">
    <property type="match status" value="1"/>
</dbReference>
<dbReference type="PROSITE" id="PS51285">
    <property type="entry name" value="AGC_KINASE_CTER"/>
    <property type="match status" value="1"/>
</dbReference>
<evidence type="ECO:0000259" key="17">
    <source>
        <dbReference type="PROSITE" id="PS50106"/>
    </source>
</evidence>
<dbReference type="PROSITE" id="PS50106">
    <property type="entry name" value="PDZ"/>
    <property type="match status" value="1"/>
</dbReference>
<dbReference type="Pfam" id="PF17820">
    <property type="entry name" value="PDZ_6"/>
    <property type="match status" value="1"/>
</dbReference>
<comment type="subcellular location">
    <subcellularLocation>
        <location evidence="2">Cytoplasm</location>
    </subcellularLocation>
</comment>
<dbReference type="Proteomes" id="UP001652662">
    <property type="component" value="Chromosome 20"/>
</dbReference>
<dbReference type="InterPro" id="IPR000961">
    <property type="entry name" value="AGC-kinase_C"/>
</dbReference>
<dbReference type="SUPFAM" id="SSF50156">
    <property type="entry name" value="PDZ domain-like"/>
    <property type="match status" value="1"/>
</dbReference>
<feature type="compositionally biased region" description="Pro residues" evidence="15">
    <location>
        <begin position="1235"/>
        <end position="1259"/>
    </location>
</feature>
<dbReference type="InterPro" id="IPR023142">
    <property type="entry name" value="MAST_pre-PK_dom_sf"/>
</dbReference>
<gene>
    <name evidence="20" type="primary">MAST3</name>
</gene>
<evidence type="ECO:0000256" key="4">
    <source>
        <dbReference type="ARBA" id="ARBA00012513"/>
    </source>
</evidence>
<reference evidence="20" key="1">
    <citation type="submission" date="2025-08" db="UniProtKB">
        <authorList>
            <consortium name="RefSeq"/>
        </authorList>
    </citation>
    <scope>IDENTIFICATION</scope>
    <source>
        <tissue evidence="20">Blood</tissue>
    </source>
</reference>
<feature type="region of interest" description="Disordered" evidence="15">
    <location>
        <begin position="1"/>
        <end position="43"/>
    </location>
</feature>
<comment type="catalytic activity">
    <reaction evidence="14">
        <text>L-seryl-[protein] + ATP = O-phospho-L-seryl-[protein] + ADP + H(+)</text>
        <dbReference type="Rhea" id="RHEA:17989"/>
        <dbReference type="Rhea" id="RHEA-COMP:9863"/>
        <dbReference type="Rhea" id="RHEA-COMP:11604"/>
        <dbReference type="ChEBI" id="CHEBI:15378"/>
        <dbReference type="ChEBI" id="CHEBI:29999"/>
        <dbReference type="ChEBI" id="CHEBI:30616"/>
        <dbReference type="ChEBI" id="CHEBI:83421"/>
        <dbReference type="ChEBI" id="CHEBI:456216"/>
        <dbReference type="EC" id="2.7.11.1"/>
    </reaction>
</comment>
<dbReference type="InterPro" id="IPR001478">
    <property type="entry name" value="PDZ"/>
</dbReference>
<feature type="compositionally biased region" description="Low complexity" evidence="15">
    <location>
        <begin position="210"/>
        <end position="219"/>
    </location>
</feature>
<dbReference type="RefSeq" id="XP_070442685.1">
    <property type="nucleotide sequence ID" value="XM_070586584.1"/>
</dbReference>
<feature type="compositionally biased region" description="Low complexity" evidence="15">
    <location>
        <begin position="92"/>
        <end position="108"/>
    </location>
</feature>
<feature type="compositionally biased region" description="Basic and acidic residues" evidence="15">
    <location>
        <begin position="783"/>
        <end position="810"/>
    </location>
</feature>
<dbReference type="InterPro" id="IPR000719">
    <property type="entry name" value="Prot_kinase_dom"/>
</dbReference>
<proteinExistence type="inferred from homology"/>
<feature type="compositionally biased region" description="Basic residues" evidence="15">
    <location>
        <begin position="1106"/>
        <end position="1116"/>
    </location>
</feature>
<dbReference type="InterPro" id="IPR041489">
    <property type="entry name" value="PDZ_6"/>
</dbReference>
<dbReference type="Pfam" id="PF08926">
    <property type="entry name" value="DUF1908"/>
    <property type="match status" value="1"/>
</dbReference>
<feature type="compositionally biased region" description="Polar residues" evidence="15">
    <location>
        <begin position="143"/>
        <end position="154"/>
    </location>
</feature>
<feature type="region of interest" description="Disordered" evidence="15">
    <location>
        <begin position="777"/>
        <end position="885"/>
    </location>
</feature>
<evidence type="ECO:0000256" key="7">
    <source>
        <dbReference type="ARBA" id="ARBA00022553"/>
    </source>
</evidence>
<dbReference type="InterPro" id="IPR036034">
    <property type="entry name" value="PDZ_sf"/>
</dbReference>
<comment type="cofactor">
    <cofactor evidence="1">
        <name>Mg(2+)</name>
        <dbReference type="ChEBI" id="CHEBI:18420"/>
    </cofactor>
</comment>
<evidence type="ECO:0000256" key="11">
    <source>
        <dbReference type="ARBA" id="ARBA00022840"/>
    </source>
</evidence>
<keyword evidence="11" id="KW-0067">ATP-binding</keyword>
<evidence type="ECO:0000256" key="14">
    <source>
        <dbReference type="ARBA" id="ARBA00048679"/>
    </source>
</evidence>
<feature type="compositionally biased region" description="Basic and acidic residues" evidence="15">
    <location>
        <begin position="1278"/>
        <end position="1295"/>
    </location>
</feature>
<keyword evidence="8" id="KW-0808">Transferase</keyword>
<dbReference type="CDD" id="cd23075">
    <property type="entry name" value="PDZ_MAST3"/>
    <property type="match status" value="1"/>
</dbReference>
<feature type="region of interest" description="Disordered" evidence="15">
    <location>
        <begin position="391"/>
        <end position="419"/>
    </location>
</feature>
<dbReference type="InterPro" id="IPR037711">
    <property type="entry name" value="MAST"/>
</dbReference>
<evidence type="ECO:0000256" key="8">
    <source>
        <dbReference type="ARBA" id="ARBA00022679"/>
    </source>
</evidence>
<dbReference type="PROSITE" id="PS00108">
    <property type="entry name" value="PROTEIN_KINASE_ST"/>
    <property type="match status" value="1"/>
</dbReference>
<feature type="domain" description="Protein kinase" evidence="16">
    <location>
        <begin position="424"/>
        <end position="697"/>
    </location>
</feature>
<evidence type="ECO:0000256" key="5">
    <source>
        <dbReference type="ARBA" id="ARBA00022490"/>
    </source>
</evidence>
<feature type="region of interest" description="Disordered" evidence="15">
    <location>
        <begin position="85"/>
        <end position="118"/>
    </location>
</feature>
<dbReference type="GO" id="GO:0016301">
    <property type="term" value="F:kinase activity"/>
    <property type="evidence" value="ECO:0007669"/>
    <property type="project" value="UniProtKB-KW"/>
</dbReference>
<organism evidence="19 20">
    <name type="scientific">Equus przewalskii</name>
    <name type="common">Przewalski's horse</name>
    <name type="synonym">Equus caballus przewalskii</name>
    <dbReference type="NCBI Taxonomy" id="9798"/>
    <lineage>
        <taxon>Eukaryota</taxon>
        <taxon>Metazoa</taxon>
        <taxon>Chordata</taxon>
        <taxon>Craniata</taxon>
        <taxon>Vertebrata</taxon>
        <taxon>Euteleostomi</taxon>
        <taxon>Mammalia</taxon>
        <taxon>Eutheria</taxon>
        <taxon>Laurasiatheria</taxon>
        <taxon>Perissodactyla</taxon>
        <taxon>Equidae</taxon>
        <taxon>Equus</taxon>
    </lineage>
</organism>
<comment type="similarity">
    <text evidence="3">Belongs to the protein kinase superfamily. AGC Ser/Thr protein kinase family.</text>
</comment>
<dbReference type="InterPro" id="IPR050236">
    <property type="entry name" value="Ser_Thr_kinase_AGC"/>
</dbReference>
<keyword evidence="10 20" id="KW-0418">Kinase</keyword>
<evidence type="ECO:0000256" key="6">
    <source>
        <dbReference type="ARBA" id="ARBA00022527"/>
    </source>
</evidence>
<evidence type="ECO:0000256" key="13">
    <source>
        <dbReference type="ARBA" id="ARBA00047899"/>
    </source>
</evidence>
<feature type="compositionally biased region" description="Basic and acidic residues" evidence="15">
    <location>
        <begin position="1305"/>
        <end position="1318"/>
    </location>
</feature>
<sequence length="1359" mass="148211">MDEPSLLRRRGLQKELSLPRRGRGLSPSSQSPSLLSPSSPCSPCSPSLGLHPWRPLMGRRENNLEPTLGAGQEADTFISCRSGSRKSLVVGTPSPTLSRPLSPLSVPTAGSSPLESPRNFSAVSAVSFPFARRADGRRWSLASLPSSGYGTNTPSSTVSSSSSSRERLHQLPFQPTADELCFLSKHFRSSESMADEEGGHCSPRLRPRSRSLSPGRTTGTFDNEIVMMNHVYRERFPKATAQMEGRLQDFLAAFSPGARLALADGVLGFIHHQITELARDCLAKSREALVTSRYFLEMQEKLERLLQDAHERSDSEEVGFIVQLVRKLLIIISRPARLLECLEFDPEEFYHLLEAAEGQAREDQGIKTDLPRYIIGQLGLAKDPCEEMVPLSHLEDGGQPPAPESPESRALVGPSRRKPCESDFETIKLISNGAYGAVYLVRHRDTRQRFAIKKINKQNLMLRNQIQQVFVERDILTFAENPFVVCMFCSFETRRHLCMVMEYVEGGDCATLLKNMGPLPVDMARMYFAETVLALEYLHNYGIVHRDLKPDNLLITSLGHIKLTDFGLSKIGLMSMATNLYEGHIEKDTREFVDKQVCGTPEYIAPEVIFRQGYGKPVDWWAMGVVLYEFLVGCVPFFGDTPEELFGQVVSDEIMWPEGDEALPADAQDLITRLLRQSPLDRLGTGGAHEVKLHPFFRALDWAGLLRHKAEFVPQLEAEDDTSYFDTRSERYRHLGSEDDETNDEESSAEIPQFSSCSHRFSKVYSSSEFLAAQPTPTFAERSFSEDREEGWERSSEGEHGRRLSIDVRLRSWTSSGSSCHSSVSQHERGPSPSLLNTISLDTMPKFAFSSEDEGPGPAPVGPKKPVFILGEPDPPPAATPVMAKPSSLCADTAVLSHARLRSNSTGARHSTPRALDAGRGRPPGGSRDPAPEKSRAGPSGGRVPKSASVSALSLIITADDGSGGPLVSPLSPRSLSSNPSSRDSSPSRDPSPVCDSLRPPIVIHRAGKKYGFSLRAIRVYMGDSDVYTVHHVVWSVEEGSPAQEAGLRAGDLITHINGESVLGLVHMDVVELLLKSSDKISLRATALENTSIRVGPARKDAAKGRMARRSKRSRRREAQDRRKSLFKKISKQSSVLHTSRSFSSGLHHSLSSSESLPGSPTHSLSPSPSTPSRSPAPEAPADTASPPSASPSSSSPASPAAAGNTRPSSLHGLAAKLGPPRPKTGRRKSTSSIPPSPLACPPVPAPPPRSPSPLPGHPSAPTRSPRLRRGQSADKLGAGERLEGEAGRRSRGPDSELVVMRRLHLSERRDSFKKQEAVQEVSFDEPPEEASGPPASVPQIAVEGTEALPGALGPARKD</sequence>
<feature type="region of interest" description="Disordered" evidence="15">
    <location>
        <begin position="900"/>
        <end position="947"/>
    </location>
</feature>
<dbReference type="InterPro" id="IPR011009">
    <property type="entry name" value="Kinase-like_dom_sf"/>
</dbReference>
<dbReference type="PANTHER" id="PTHR24356">
    <property type="entry name" value="SERINE/THREONINE-PROTEIN KINASE"/>
    <property type="match status" value="1"/>
</dbReference>
<feature type="domain" description="AGC-kinase C-terminal" evidence="18">
    <location>
        <begin position="698"/>
        <end position="769"/>
    </location>
</feature>
<evidence type="ECO:0000313" key="19">
    <source>
        <dbReference type="Proteomes" id="UP001652662"/>
    </source>
</evidence>
<evidence type="ECO:0000256" key="10">
    <source>
        <dbReference type="ARBA" id="ARBA00022777"/>
    </source>
</evidence>
<dbReference type="SUPFAM" id="SSF56112">
    <property type="entry name" value="Protein kinase-like (PK-like)"/>
    <property type="match status" value="1"/>
</dbReference>
<keyword evidence="19" id="KW-1185">Reference proteome</keyword>
<protein>
    <recommendedName>
        <fullName evidence="4">non-specific serine/threonine protein kinase</fullName>
        <ecNumber evidence="4">2.7.11.1</ecNumber>
    </recommendedName>
</protein>
<dbReference type="PROSITE" id="PS50011">
    <property type="entry name" value="PROTEIN_KINASE_DOM"/>
    <property type="match status" value="1"/>
</dbReference>
<dbReference type="Gene3D" id="1.10.510.10">
    <property type="entry name" value="Transferase(Phosphotransferase) domain 1"/>
    <property type="match status" value="1"/>
</dbReference>
<dbReference type="CDD" id="cd05609">
    <property type="entry name" value="STKc_MAST"/>
    <property type="match status" value="1"/>
</dbReference>
<evidence type="ECO:0000256" key="12">
    <source>
        <dbReference type="ARBA" id="ARBA00022842"/>
    </source>
</evidence>
<keyword evidence="5" id="KW-0963">Cytoplasm</keyword>
<evidence type="ECO:0000256" key="9">
    <source>
        <dbReference type="ARBA" id="ARBA00022741"/>
    </source>
</evidence>
<dbReference type="Gene3D" id="1.20.1480.20">
    <property type="entry name" value="MAST3 pre-PK domain-like"/>
    <property type="match status" value="1"/>
</dbReference>
<keyword evidence="7" id="KW-0597">Phosphoprotein</keyword>
<keyword evidence="6" id="KW-0723">Serine/threonine-protein kinase</keyword>
<keyword evidence="9" id="KW-0547">Nucleotide-binding</keyword>
<dbReference type="PANTHER" id="PTHR24356:SF140">
    <property type="entry name" value="MICROTUBULE-ASSOCIATED SERINE_THREONINE-PROTEIN KINASE 3"/>
    <property type="match status" value="1"/>
</dbReference>
<feature type="compositionally biased region" description="Low complexity" evidence="15">
    <location>
        <begin position="24"/>
        <end position="43"/>
    </location>
</feature>
<dbReference type="SMART" id="SM00228">
    <property type="entry name" value="PDZ"/>
    <property type="match status" value="1"/>
</dbReference>
<dbReference type="Gene3D" id="3.30.200.20">
    <property type="entry name" value="Phosphorylase Kinase, domain 1"/>
    <property type="match status" value="1"/>
</dbReference>
<feature type="compositionally biased region" description="Low complexity" evidence="15">
    <location>
        <begin position="1139"/>
        <end position="1203"/>
    </location>
</feature>
<evidence type="ECO:0000259" key="18">
    <source>
        <dbReference type="PROSITE" id="PS51285"/>
    </source>
</evidence>
<dbReference type="EC" id="2.7.11.1" evidence="4"/>
<evidence type="ECO:0000259" key="16">
    <source>
        <dbReference type="PROSITE" id="PS50011"/>
    </source>
</evidence>
<feature type="region of interest" description="Disordered" evidence="15">
    <location>
        <begin position="143"/>
        <end position="168"/>
    </location>
</feature>
<evidence type="ECO:0000256" key="15">
    <source>
        <dbReference type="SAM" id="MobiDB-lite"/>
    </source>
</evidence>
<feature type="region of interest" description="Disordered" evidence="15">
    <location>
        <begin position="963"/>
        <end position="999"/>
    </location>
</feature>
<evidence type="ECO:0000256" key="3">
    <source>
        <dbReference type="ARBA" id="ARBA00009903"/>
    </source>
</evidence>
<keyword evidence="12" id="KW-0460">Magnesium</keyword>
<dbReference type="SUPFAM" id="SSF140482">
    <property type="entry name" value="MAST3 pre-PK domain-like"/>
    <property type="match status" value="1"/>
</dbReference>
<dbReference type="InterPro" id="IPR015022">
    <property type="entry name" value="MAST_pre-PK_dom"/>
</dbReference>